<sequence>MPERALAIVVLGGSRGIGRAVVARALAEGHRVFAGARDEKALLALQQAFAPEHAGRRLGTGAVDVGEDASQRAFFGAARAFLGGVDVVVNNAAREGYGRLDEMALEDIESIVRTNLVGVILGCRHAVQAMGPRGGHIINVGSEVSFRAVPLKSVYCATKFAVRGLSEALELELAPRGIQVSQVHPGWVDTGLHEDERRRRGSVSRPQDGGVPVDRVAASVAALWREPRAHTSASLRLRLRSVVGELFPAWARWRTRRAFGEQLREG</sequence>
<comment type="caution">
    <text evidence="4">The sequence shown here is derived from an EMBL/GenBank/DDBJ whole genome shotgun (WGS) entry which is preliminary data.</text>
</comment>
<dbReference type="InterPro" id="IPR036291">
    <property type="entry name" value="NAD(P)-bd_dom_sf"/>
</dbReference>
<dbReference type="Gene3D" id="3.40.50.720">
    <property type="entry name" value="NAD(P)-binding Rossmann-like Domain"/>
    <property type="match status" value="1"/>
</dbReference>
<dbReference type="PANTHER" id="PTHR44196">
    <property type="entry name" value="DEHYDROGENASE/REDUCTASE SDR FAMILY MEMBER 7B"/>
    <property type="match status" value="1"/>
</dbReference>
<evidence type="ECO:0000313" key="5">
    <source>
        <dbReference type="Proteomes" id="UP000075635"/>
    </source>
</evidence>
<dbReference type="GO" id="GO:0016020">
    <property type="term" value="C:membrane"/>
    <property type="evidence" value="ECO:0007669"/>
    <property type="project" value="TreeGrafter"/>
</dbReference>
<comment type="similarity">
    <text evidence="1 3">Belongs to the short-chain dehydrogenases/reductases (SDR) family.</text>
</comment>
<proteinExistence type="inferred from homology"/>
<dbReference type="PRINTS" id="PR00081">
    <property type="entry name" value="GDHRDH"/>
</dbReference>
<dbReference type="CDD" id="cd05233">
    <property type="entry name" value="SDR_c"/>
    <property type="match status" value="1"/>
</dbReference>
<evidence type="ECO:0000256" key="2">
    <source>
        <dbReference type="ARBA" id="ARBA00023002"/>
    </source>
</evidence>
<accession>A0A150RAS6</accession>
<evidence type="ECO:0000256" key="3">
    <source>
        <dbReference type="RuleBase" id="RU000363"/>
    </source>
</evidence>
<gene>
    <name evidence="4" type="ORF">BE17_47260</name>
</gene>
<evidence type="ECO:0000313" key="4">
    <source>
        <dbReference type="EMBL" id="KYF77394.1"/>
    </source>
</evidence>
<dbReference type="EMBL" id="JEMB01002904">
    <property type="protein sequence ID" value="KYF77394.1"/>
    <property type="molecule type" value="Genomic_DNA"/>
</dbReference>
<dbReference type="Pfam" id="PF00106">
    <property type="entry name" value="adh_short"/>
    <property type="match status" value="1"/>
</dbReference>
<protein>
    <recommendedName>
        <fullName evidence="6">Short-chain dehydrogenase</fullName>
    </recommendedName>
</protein>
<dbReference type="PRINTS" id="PR00080">
    <property type="entry name" value="SDRFAMILY"/>
</dbReference>
<reference evidence="4 5" key="1">
    <citation type="submission" date="2014-02" db="EMBL/GenBank/DDBJ databases">
        <title>The small core and large imbalanced accessory genome model reveals a collaborative survival strategy of Sorangium cellulosum strains in nature.</title>
        <authorList>
            <person name="Han K."/>
            <person name="Peng R."/>
            <person name="Blom J."/>
            <person name="Li Y.-Z."/>
        </authorList>
    </citation>
    <scope>NUCLEOTIDE SEQUENCE [LARGE SCALE GENOMIC DNA]</scope>
    <source>
        <strain evidence="4 5">So0011-07</strain>
    </source>
</reference>
<name>A0A150RAS6_SORCE</name>
<evidence type="ECO:0008006" key="6">
    <source>
        <dbReference type="Google" id="ProtNLM"/>
    </source>
</evidence>
<dbReference type="SUPFAM" id="SSF51735">
    <property type="entry name" value="NAD(P)-binding Rossmann-fold domains"/>
    <property type="match status" value="1"/>
</dbReference>
<dbReference type="InterPro" id="IPR002347">
    <property type="entry name" value="SDR_fam"/>
</dbReference>
<keyword evidence="2" id="KW-0560">Oxidoreductase</keyword>
<dbReference type="Proteomes" id="UP000075635">
    <property type="component" value="Unassembled WGS sequence"/>
</dbReference>
<evidence type="ECO:0000256" key="1">
    <source>
        <dbReference type="ARBA" id="ARBA00006484"/>
    </source>
</evidence>
<organism evidence="4 5">
    <name type="scientific">Sorangium cellulosum</name>
    <name type="common">Polyangium cellulosum</name>
    <dbReference type="NCBI Taxonomy" id="56"/>
    <lineage>
        <taxon>Bacteria</taxon>
        <taxon>Pseudomonadati</taxon>
        <taxon>Myxococcota</taxon>
        <taxon>Polyangia</taxon>
        <taxon>Polyangiales</taxon>
        <taxon>Polyangiaceae</taxon>
        <taxon>Sorangium</taxon>
    </lineage>
</organism>
<dbReference type="AlphaFoldDB" id="A0A150RAS6"/>
<dbReference type="GO" id="GO:0016491">
    <property type="term" value="F:oxidoreductase activity"/>
    <property type="evidence" value="ECO:0007669"/>
    <property type="project" value="UniProtKB-KW"/>
</dbReference>
<dbReference type="PANTHER" id="PTHR44196:SF1">
    <property type="entry name" value="DEHYDROGENASE_REDUCTASE SDR FAMILY MEMBER 7B"/>
    <property type="match status" value="1"/>
</dbReference>